<keyword evidence="5" id="KW-0966">Cell projection</keyword>
<keyword evidence="5" id="KW-0969">Cilium</keyword>
<dbReference type="OrthoDB" id="331765at2759"/>
<accession>A0A0D2N639</accession>
<dbReference type="Proteomes" id="UP000054498">
    <property type="component" value="Unassembled WGS sequence"/>
</dbReference>
<evidence type="ECO:0000313" key="6">
    <source>
        <dbReference type="Proteomes" id="UP000054498"/>
    </source>
</evidence>
<evidence type="ECO:0000256" key="2">
    <source>
        <dbReference type="SAM" id="Coils"/>
    </source>
</evidence>
<dbReference type="PANTHER" id="PTHR28663">
    <property type="entry name" value="COILED-COIL DOMAIN-CONTAINING PROTEIN 173"/>
    <property type="match status" value="1"/>
</dbReference>
<dbReference type="InterPro" id="IPR039986">
    <property type="entry name" value="CFAP210"/>
</dbReference>
<dbReference type="AlphaFoldDB" id="A0A0D2N639"/>
<evidence type="ECO:0000256" key="1">
    <source>
        <dbReference type="ARBA" id="ARBA00023054"/>
    </source>
</evidence>
<reference evidence="5 6" key="1">
    <citation type="journal article" date="2013" name="BMC Genomics">
        <title>Reconstruction of the lipid metabolism for the microalga Monoraphidium neglectum from its genome sequence reveals characteristics suitable for biofuel production.</title>
        <authorList>
            <person name="Bogen C."/>
            <person name="Al-Dilaimi A."/>
            <person name="Albersmeier A."/>
            <person name="Wichmann J."/>
            <person name="Grundmann M."/>
            <person name="Rupp O."/>
            <person name="Lauersen K.J."/>
            <person name="Blifernez-Klassen O."/>
            <person name="Kalinowski J."/>
            <person name="Goesmann A."/>
            <person name="Mussgnug J.H."/>
            <person name="Kruse O."/>
        </authorList>
    </citation>
    <scope>NUCLEOTIDE SEQUENCE [LARGE SCALE GENOMIC DNA]</scope>
    <source>
        <strain evidence="5 6">SAG 48.87</strain>
    </source>
</reference>
<evidence type="ECO:0000313" key="5">
    <source>
        <dbReference type="EMBL" id="KIZ07732.1"/>
    </source>
</evidence>
<sequence>MLHDEGDRVKALHGRLLLSEVIAQNKALTAHKARVAGARKAQEAAFVEQQRRALEAAEQVELAKLEDERARLRAQRDAQSQQLEEVKARILAERAMDKAEGELIKRKAAEEAQELHEKEAAWRAKMAAMNEATTAANATLQAFRAAERERERLADAAVEEYCKRKAATDAERAAALATKEAAKEAGRLAQVALMERNYLAWHTKAEEALAANVQQAEDRAAADTDTQRRRRQQQQEAAHRSNQQQLARKASEVEAQRKADHAFCEAWGVRLQQLREEERQEALDARARALAVQRFQQWQAARRGAACKAEHRSGMQAALMAEAAVAEQAEDFAAYAAALREEVRRRGLPLAPIDLYLAAKQPSIAATM</sequence>
<gene>
    <name evidence="5" type="ORF">MNEG_0231</name>
</gene>
<evidence type="ECO:0000256" key="3">
    <source>
        <dbReference type="SAM" id="MobiDB-lite"/>
    </source>
</evidence>
<keyword evidence="1 2" id="KW-0175">Coiled coil</keyword>
<feature type="domain" description="Trichohyalin-plectin-homology" evidence="4">
    <location>
        <begin position="3"/>
        <end position="349"/>
    </location>
</feature>
<evidence type="ECO:0000259" key="4">
    <source>
        <dbReference type="Pfam" id="PF13868"/>
    </source>
</evidence>
<feature type="coiled-coil region" evidence="2">
    <location>
        <begin position="55"/>
        <end position="125"/>
    </location>
</feature>
<name>A0A0D2N639_9CHLO</name>
<organism evidence="5 6">
    <name type="scientific">Monoraphidium neglectum</name>
    <dbReference type="NCBI Taxonomy" id="145388"/>
    <lineage>
        <taxon>Eukaryota</taxon>
        <taxon>Viridiplantae</taxon>
        <taxon>Chlorophyta</taxon>
        <taxon>core chlorophytes</taxon>
        <taxon>Chlorophyceae</taxon>
        <taxon>CS clade</taxon>
        <taxon>Sphaeropleales</taxon>
        <taxon>Selenastraceae</taxon>
        <taxon>Monoraphidium</taxon>
    </lineage>
</organism>
<proteinExistence type="predicted"/>
<dbReference type="InterPro" id="IPR043597">
    <property type="entry name" value="TPH_dom"/>
</dbReference>
<feature type="region of interest" description="Disordered" evidence="3">
    <location>
        <begin position="215"/>
        <end position="252"/>
    </location>
</feature>
<dbReference type="EMBL" id="KK100236">
    <property type="protein sequence ID" value="KIZ07732.1"/>
    <property type="molecule type" value="Genomic_DNA"/>
</dbReference>
<dbReference type="RefSeq" id="XP_013906751.1">
    <property type="nucleotide sequence ID" value="XM_014051297.1"/>
</dbReference>
<protein>
    <submittedName>
        <fullName evidence="5">Flagellar associated protein</fullName>
    </submittedName>
</protein>
<dbReference type="PANTHER" id="PTHR28663:SF1">
    <property type="entry name" value="CILIA- AND FLAGELLA- ASSOCIATED PROTEIN 210"/>
    <property type="match status" value="1"/>
</dbReference>
<dbReference type="KEGG" id="mng:MNEG_0231"/>
<keyword evidence="6" id="KW-1185">Reference proteome</keyword>
<keyword evidence="5" id="KW-0282">Flagellum</keyword>
<dbReference type="GeneID" id="25726349"/>
<dbReference type="STRING" id="145388.A0A0D2N639"/>
<dbReference type="Pfam" id="PF13868">
    <property type="entry name" value="TPH"/>
    <property type="match status" value="1"/>
</dbReference>
<feature type="compositionally biased region" description="Basic and acidic residues" evidence="3">
    <location>
        <begin position="216"/>
        <end position="227"/>
    </location>
</feature>